<dbReference type="GO" id="GO:0043626">
    <property type="term" value="C:PCNA complex"/>
    <property type="evidence" value="ECO:0007669"/>
    <property type="project" value="TreeGrafter"/>
</dbReference>
<dbReference type="Gene3D" id="3.70.10.10">
    <property type="match status" value="1"/>
</dbReference>
<feature type="domain" description="Proliferating cell nuclear antigen PCNA C-terminal" evidence="7">
    <location>
        <begin position="137"/>
        <end position="181"/>
    </location>
</feature>
<dbReference type="GO" id="GO:0006298">
    <property type="term" value="P:mismatch repair"/>
    <property type="evidence" value="ECO:0007669"/>
    <property type="project" value="TreeGrafter"/>
</dbReference>
<dbReference type="Pfam" id="PF00705">
    <property type="entry name" value="PCNA_N"/>
    <property type="match status" value="1"/>
</dbReference>
<keyword evidence="9" id="KW-1185">Reference proteome</keyword>
<sequence length="277" mass="30838">MVFPVLATPPPCSEAHLVQGSMLKKVLFTQTPHQWHLLGHQLGWYEPAEKRCSVYLLAYLSSCTLKAPTKAASNNLAVGVNLTSMSEILKCAGEKDIIILRTEDNADALGLVFEAANQEKVSAYDMKLMDLDVKQLGIPEQEYSCAIKMSSGEFAIRCLALSHTGDFVVVSSAKGRVKFLQVERLEMETLSCHKQNSVEMASLGADQSGHQHLCYNQNLNTFSPFLSFVLPFSQEEVMFLKVLCRIKTLVNLPGTVERSRARLPGFRSVMHWLTWAV</sequence>
<dbReference type="EMBL" id="JBBHLL010000376">
    <property type="protein sequence ID" value="KAK7804512.1"/>
    <property type="molecule type" value="Genomic_DNA"/>
</dbReference>
<dbReference type="Pfam" id="PF02747">
    <property type="entry name" value="PCNA_C"/>
    <property type="match status" value="1"/>
</dbReference>
<evidence type="ECO:0000259" key="7">
    <source>
        <dbReference type="Pfam" id="PF02747"/>
    </source>
</evidence>
<evidence type="ECO:0000313" key="9">
    <source>
        <dbReference type="Proteomes" id="UP001488838"/>
    </source>
</evidence>
<dbReference type="InterPro" id="IPR022649">
    <property type="entry name" value="Pr_cel_nuc_antig_C"/>
</dbReference>
<protein>
    <recommendedName>
        <fullName evidence="4">DNA sliding clamp PCNA</fullName>
    </recommendedName>
</protein>
<dbReference type="GO" id="GO:0006272">
    <property type="term" value="P:leading strand elongation"/>
    <property type="evidence" value="ECO:0007669"/>
    <property type="project" value="TreeGrafter"/>
</dbReference>
<comment type="similarity">
    <text evidence="1 5">Belongs to the PCNA family.</text>
</comment>
<evidence type="ECO:0000256" key="2">
    <source>
        <dbReference type="ARBA" id="ARBA00023125"/>
    </source>
</evidence>
<dbReference type="InterPro" id="IPR022648">
    <property type="entry name" value="Pr_cel_nuc_antig_N"/>
</dbReference>
<dbReference type="SUPFAM" id="SSF55979">
    <property type="entry name" value="DNA clamp"/>
    <property type="match status" value="2"/>
</dbReference>
<comment type="function">
    <text evidence="3">Auxiliary protein of DNA polymerase delta and epsilon, is involved in the control of eukaryotic DNA replication by increasing the polymerase's processibility during elongation of the leading strand. Induces a robust stimulatory effect on the 3'-5' exonuclease and 3'-phosphodiesterase, but not apurinic-apyrimidinic (AP) endonuclease, APEX2 activities. Has to be loaded onto DNA in order to be able to stimulate APEX2. Plays a key role in DNA damage response (DDR) by being conveniently positioned at the replication fork to coordinate DNA replication with DNA repair and DNA damage tolerance pathways. Acts as a loading platform to recruit DDR proteins that allow completion of DNA replication after DNA damage and promote postreplication repair: Monoubiquitinated PCNA leads to recruitment of translesion (TLS) polymerases, while 'Lys-63'-linked polyubiquitination of PCNA is involved in error-free pathway and employs recombination mechanisms to synthesize across the lesion.</text>
</comment>
<keyword evidence="2 5" id="KW-0238">DNA-binding</keyword>
<reference evidence="8 9" key="1">
    <citation type="journal article" date="2023" name="bioRxiv">
        <title>Conserved and derived expression patterns and positive selection on dental genes reveal complex evolutionary context of ever-growing rodent molars.</title>
        <authorList>
            <person name="Calamari Z.T."/>
            <person name="Song A."/>
            <person name="Cohen E."/>
            <person name="Akter M."/>
            <person name="Roy R.D."/>
            <person name="Hallikas O."/>
            <person name="Christensen M.M."/>
            <person name="Li P."/>
            <person name="Marangoni P."/>
            <person name="Jernvall J."/>
            <person name="Klein O.D."/>
        </authorList>
    </citation>
    <scope>NUCLEOTIDE SEQUENCE [LARGE SCALE GENOMIC DNA]</scope>
    <source>
        <strain evidence="8">V071</strain>
    </source>
</reference>
<dbReference type="PANTHER" id="PTHR11352">
    <property type="entry name" value="PROLIFERATING CELL NUCLEAR ANTIGEN"/>
    <property type="match status" value="1"/>
</dbReference>
<evidence type="ECO:0000256" key="3">
    <source>
        <dbReference type="ARBA" id="ARBA00045553"/>
    </source>
</evidence>
<dbReference type="AlphaFoldDB" id="A0AAW0HR03"/>
<proteinExistence type="inferred from homology"/>
<dbReference type="GO" id="GO:0006275">
    <property type="term" value="P:regulation of DNA replication"/>
    <property type="evidence" value="ECO:0007669"/>
    <property type="project" value="InterPro"/>
</dbReference>
<evidence type="ECO:0000256" key="4">
    <source>
        <dbReference type="RuleBase" id="RU000641"/>
    </source>
</evidence>
<feature type="domain" description="Proliferating cell nuclear antigen PCNA N-terminal" evidence="6">
    <location>
        <begin position="74"/>
        <end position="134"/>
    </location>
</feature>
<dbReference type="Proteomes" id="UP001488838">
    <property type="component" value="Unassembled WGS sequence"/>
</dbReference>
<gene>
    <name evidence="8" type="ORF">U0070_013458</name>
</gene>
<keyword evidence="5" id="KW-0235">DNA replication</keyword>
<keyword evidence="4" id="KW-0539">Nucleus</keyword>
<dbReference type="GO" id="GO:0003677">
    <property type="term" value="F:DNA binding"/>
    <property type="evidence" value="ECO:0007669"/>
    <property type="project" value="UniProtKB-KW"/>
</dbReference>
<accession>A0AAW0HR03</accession>
<comment type="function">
    <text evidence="4">This protein is an auxiliary protein of DNA polymerase delta and is involved in the control of eukaryotic DNA replication by increasing the polymerase's processivity during elongation of the leading strand.</text>
</comment>
<evidence type="ECO:0000256" key="1">
    <source>
        <dbReference type="ARBA" id="ARBA00010462"/>
    </source>
</evidence>
<dbReference type="GO" id="GO:0030337">
    <property type="term" value="F:DNA polymerase processivity factor activity"/>
    <property type="evidence" value="ECO:0007669"/>
    <property type="project" value="InterPro"/>
</dbReference>
<evidence type="ECO:0000256" key="5">
    <source>
        <dbReference type="RuleBase" id="RU003671"/>
    </source>
</evidence>
<dbReference type="GO" id="GO:0019985">
    <property type="term" value="P:translesion synthesis"/>
    <property type="evidence" value="ECO:0007669"/>
    <property type="project" value="TreeGrafter"/>
</dbReference>
<evidence type="ECO:0000313" key="8">
    <source>
        <dbReference type="EMBL" id="KAK7804512.1"/>
    </source>
</evidence>
<dbReference type="PRINTS" id="PR00339">
    <property type="entry name" value="PCNACYCLIN"/>
</dbReference>
<evidence type="ECO:0000259" key="6">
    <source>
        <dbReference type="Pfam" id="PF00705"/>
    </source>
</evidence>
<dbReference type="NCBIfam" id="TIGR00590">
    <property type="entry name" value="pcna"/>
    <property type="match status" value="1"/>
</dbReference>
<organism evidence="8 9">
    <name type="scientific">Myodes glareolus</name>
    <name type="common">Bank vole</name>
    <name type="synonym">Clethrionomys glareolus</name>
    <dbReference type="NCBI Taxonomy" id="447135"/>
    <lineage>
        <taxon>Eukaryota</taxon>
        <taxon>Metazoa</taxon>
        <taxon>Chordata</taxon>
        <taxon>Craniata</taxon>
        <taxon>Vertebrata</taxon>
        <taxon>Euteleostomi</taxon>
        <taxon>Mammalia</taxon>
        <taxon>Eutheria</taxon>
        <taxon>Euarchontoglires</taxon>
        <taxon>Glires</taxon>
        <taxon>Rodentia</taxon>
        <taxon>Myomorpha</taxon>
        <taxon>Muroidea</taxon>
        <taxon>Cricetidae</taxon>
        <taxon>Arvicolinae</taxon>
        <taxon>Myodes</taxon>
    </lineage>
</organism>
<dbReference type="InterPro" id="IPR046938">
    <property type="entry name" value="DNA_clamp_sf"/>
</dbReference>
<name>A0AAW0HR03_MYOGA</name>
<comment type="caution">
    <text evidence="8">The sequence shown here is derived from an EMBL/GenBank/DDBJ whole genome shotgun (WGS) entry which is preliminary data.</text>
</comment>
<comment type="subcellular location">
    <subcellularLocation>
        <location evidence="4">Nucleus</location>
    </subcellularLocation>
</comment>
<dbReference type="InterPro" id="IPR000730">
    <property type="entry name" value="Pr_cel_nuc_antig"/>
</dbReference>
<dbReference type="PANTHER" id="PTHR11352:SF0">
    <property type="entry name" value="PROLIFERATING CELL NUCLEAR ANTIGEN"/>
    <property type="match status" value="1"/>
</dbReference>